<dbReference type="InterPro" id="IPR029028">
    <property type="entry name" value="Alpha/beta_knot_MTases"/>
</dbReference>
<feature type="domain" description="Ribosomal RNA small subunit methyltransferase E methyltransferase" evidence="13">
    <location>
        <begin position="74"/>
        <end position="235"/>
    </location>
</feature>
<dbReference type="Proteomes" id="UP001203338">
    <property type="component" value="Unassembled WGS sequence"/>
</dbReference>
<dbReference type="Pfam" id="PF20260">
    <property type="entry name" value="PUA_4"/>
    <property type="match status" value="1"/>
</dbReference>
<dbReference type="InterPro" id="IPR046886">
    <property type="entry name" value="RsmE_MTase_dom"/>
</dbReference>
<accession>A0ABT0PAM7</accession>
<dbReference type="PIRSF" id="PIRSF015601">
    <property type="entry name" value="MTase_slr0722"/>
    <property type="match status" value="1"/>
</dbReference>
<evidence type="ECO:0000256" key="5">
    <source>
        <dbReference type="ARBA" id="ARBA00022490"/>
    </source>
</evidence>
<dbReference type="Gene3D" id="3.40.1280.10">
    <property type="match status" value="1"/>
</dbReference>
<comment type="subcellular location">
    <subcellularLocation>
        <location evidence="1 12">Cytoplasm</location>
    </subcellularLocation>
</comment>
<comment type="similarity">
    <text evidence="2 12">Belongs to the RNA methyltransferase RsmE family.</text>
</comment>
<dbReference type="NCBIfam" id="TIGR00046">
    <property type="entry name" value="RsmE family RNA methyltransferase"/>
    <property type="match status" value="1"/>
</dbReference>
<keyword evidence="9 12" id="KW-0949">S-adenosyl-L-methionine</keyword>
<evidence type="ECO:0000256" key="3">
    <source>
        <dbReference type="ARBA" id="ARBA00012328"/>
    </source>
</evidence>
<organism evidence="15 16">
    <name type="scientific">Parendozoicomonas callyspongiae</name>
    <dbReference type="NCBI Taxonomy" id="2942213"/>
    <lineage>
        <taxon>Bacteria</taxon>
        <taxon>Pseudomonadati</taxon>
        <taxon>Pseudomonadota</taxon>
        <taxon>Gammaproteobacteria</taxon>
        <taxon>Oceanospirillales</taxon>
        <taxon>Endozoicomonadaceae</taxon>
        <taxon>Parendozoicomonas</taxon>
    </lineage>
</organism>
<evidence type="ECO:0000256" key="6">
    <source>
        <dbReference type="ARBA" id="ARBA00022552"/>
    </source>
</evidence>
<dbReference type="InterPro" id="IPR029026">
    <property type="entry name" value="tRNA_m1G_MTases_N"/>
</dbReference>
<dbReference type="GO" id="GO:0008168">
    <property type="term" value="F:methyltransferase activity"/>
    <property type="evidence" value="ECO:0007669"/>
    <property type="project" value="UniProtKB-KW"/>
</dbReference>
<evidence type="ECO:0000256" key="9">
    <source>
        <dbReference type="ARBA" id="ARBA00022691"/>
    </source>
</evidence>
<name>A0ABT0PAM7_9GAMM</name>
<dbReference type="EMBL" id="JAMFLX010000001">
    <property type="protein sequence ID" value="MCL6268443.1"/>
    <property type="molecule type" value="Genomic_DNA"/>
</dbReference>
<keyword evidence="16" id="KW-1185">Reference proteome</keyword>
<dbReference type="SUPFAM" id="SSF88697">
    <property type="entry name" value="PUA domain-like"/>
    <property type="match status" value="1"/>
</dbReference>
<dbReference type="InterPro" id="IPR015947">
    <property type="entry name" value="PUA-like_sf"/>
</dbReference>
<dbReference type="EC" id="2.1.1.193" evidence="3 12"/>
<evidence type="ECO:0000256" key="4">
    <source>
        <dbReference type="ARBA" id="ARBA00013673"/>
    </source>
</evidence>
<evidence type="ECO:0000256" key="2">
    <source>
        <dbReference type="ARBA" id="ARBA00005528"/>
    </source>
</evidence>
<keyword evidence="8 12" id="KW-0808">Transferase</keyword>
<comment type="catalytic activity">
    <reaction evidence="11 12">
        <text>uridine(1498) in 16S rRNA + S-adenosyl-L-methionine = N(3)-methyluridine(1498) in 16S rRNA + S-adenosyl-L-homocysteine + H(+)</text>
        <dbReference type="Rhea" id="RHEA:42920"/>
        <dbReference type="Rhea" id="RHEA-COMP:10283"/>
        <dbReference type="Rhea" id="RHEA-COMP:10284"/>
        <dbReference type="ChEBI" id="CHEBI:15378"/>
        <dbReference type="ChEBI" id="CHEBI:57856"/>
        <dbReference type="ChEBI" id="CHEBI:59789"/>
        <dbReference type="ChEBI" id="CHEBI:65315"/>
        <dbReference type="ChEBI" id="CHEBI:74502"/>
        <dbReference type="EC" id="2.1.1.193"/>
    </reaction>
</comment>
<proteinExistence type="inferred from homology"/>
<dbReference type="InterPro" id="IPR006700">
    <property type="entry name" value="RsmE"/>
</dbReference>
<evidence type="ECO:0000256" key="11">
    <source>
        <dbReference type="ARBA" id="ARBA00047944"/>
    </source>
</evidence>
<keyword evidence="7 12" id="KW-0489">Methyltransferase</keyword>
<evidence type="ECO:0000313" key="16">
    <source>
        <dbReference type="Proteomes" id="UP001203338"/>
    </source>
</evidence>
<dbReference type="PANTHER" id="PTHR30027">
    <property type="entry name" value="RIBOSOMAL RNA SMALL SUBUNIT METHYLTRANSFERASE E"/>
    <property type="match status" value="1"/>
</dbReference>
<dbReference type="Pfam" id="PF04452">
    <property type="entry name" value="Methyltrans_RNA"/>
    <property type="match status" value="1"/>
</dbReference>
<dbReference type="NCBIfam" id="NF008692">
    <property type="entry name" value="PRK11713.1-5"/>
    <property type="match status" value="1"/>
</dbReference>
<dbReference type="CDD" id="cd18084">
    <property type="entry name" value="RsmE-like"/>
    <property type="match status" value="1"/>
</dbReference>
<dbReference type="RefSeq" id="WP_249697279.1">
    <property type="nucleotide sequence ID" value="NZ_JAMFLX010000001.1"/>
</dbReference>
<reference evidence="15 16" key="1">
    <citation type="submission" date="2022-05" db="EMBL/GenBank/DDBJ databases">
        <authorList>
            <person name="Park J.-S."/>
        </authorList>
    </citation>
    <scope>NUCLEOTIDE SEQUENCE [LARGE SCALE GENOMIC DNA]</scope>
    <source>
        <strain evidence="15 16">2012CJ34-2</strain>
    </source>
</reference>
<dbReference type="SUPFAM" id="SSF75217">
    <property type="entry name" value="alpha/beta knot"/>
    <property type="match status" value="1"/>
</dbReference>
<dbReference type="GO" id="GO:0032259">
    <property type="term" value="P:methylation"/>
    <property type="evidence" value="ECO:0007669"/>
    <property type="project" value="UniProtKB-KW"/>
</dbReference>
<evidence type="ECO:0000259" key="13">
    <source>
        <dbReference type="Pfam" id="PF04452"/>
    </source>
</evidence>
<evidence type="ECO:0000256" key="10">
    <source>
        <dbReference type="ARBA" id="ARBA00025699"/>
    </source>
</evidence>
<evidence type="ECO:0000259" key="14">
    <source>
        <dbReference type="Pfam" id="PF20260"/>
    </source>
</evidence>
<evidence type="ECO:0000256" key="12">
    <source>
        <dbReference type="PIRNR" id="PIRNR015601"/>
    </source>
</evidence>
<dbReference type="InterPro" id="IPR046887">
    <property type="entry name" value="RsmE_PUA-like"/>
</dbReference>
<evidence type="ECO:0000313" key="15">
    <source>
        <dbReference type="EMBL" id="MCL6268443.1"/>
    </source>
</evidence>
<comment type="caution">
    <text evidence="15">The sequence shown here is derived from an EMBL/GenBank/DDBJ whole genome shotgun (WGS) entry which is preliminary data.</text>
</comment>
<dbReference type="PANTHER" id="PTHR30027:SF3">
    <property type="entry name" value="16S RRNA (URACIL(1498)-N(3))-METHYLTRANSFERASE"/>
    <property type="match status" value="1"/>
</dbReference>
<sequence>MRNPRIYAPVQLQEYQPVDLPESAANHVGRVLRMKPSDPLILFNGEGGCWQARINAVSKKQVQVVPLEFMPIDKESPLTISLGQTLSRGERMDYAIQKAVEAGVTEITPLFTERCEVKLNSERADKRLRHWQQIIISACEQCGRNIVPVIHSPVPVSEWVANRNTDLKFVLHHRTKQALTGYDSPKTVSLLIGPEGGLTADEISTAEGQGFNPLVLGPRVLRTETAPVAAISLMQYLWGDWS</sequence>
<evidence type="ECO:0000256" key="8">
    <source>
        <dbReference type="ARBA" id="ARBA00022679"/>
    </source>
</evidence>
<evidence type="ECO:0000256" key="7">
    <source>
        <dbReference type="ARBA" id="ARBA00022603"/>
    </source>
</evidence>
<evidence type="ECO:0000256" key="1">
    <source>
        <dbReference type="ARBA" id="ARBA00004496"/>
    </source>
</evidence>
<protein>
    <recommendedName>
        <fullName evidence="4 12">Ribosomal RNA small subunit methyltransferase E</fullName>
        <ecNumber evidence="3 12">2.1.1.193</ecNumber>
    </recommendedName>
</protein>
<comment type="function">
    <text evidence="10 12">Specifically methylates the N3 position of the uracil ring of uridine 1498 (m3U1498) in 16S rRNA. Acts on the fully assembled 30S ribosomal subunit.</text>
</comment>
<dbReference type="Gene3D" id="2.40.240.20">
    <property type="entry name" value="Hypothetical PUA domain-like, domain 1"/>
    <property type="match status" value="1"/>
</dbReference>
<gene>
    <name evidence="15" type="ORF">M3P05_00570</name>
</gene>
<keyword evidence="5 12" id="KW-0963">Cytoplasm</keyword>
<keyword evidence="6 12" id="KW-0698">rRNA processing</keyword>
<feature type="domain" description="Ribosomal RNA small subunit methyltransferase E PUA-like" evidence="14">
    <location>
        <begin position="20"/>
        <end position="66"/>
    </location>
</feature>